<keyword evidence="3" id="KW-1185">Reference proteome</keyword>
<evidence type="ECO:0008006" key="4">
    <source>
        <dbReference type="Google" id="ProtNLM"/>
    </source>
</evidence>
<dbReference type="EMBL" id="JBHSUA010000009">
    <property type="protein sequence ID" value="MFC6396118.1"/>
    <property type="molecule type" value="Genomic_DNA"/>
</dbReference>
<dbReference type="Proteomes" id="UP001596266">
    <property type="component" value="Unassembled WGS sequence"/>
</dbReference>
<evidence type="ECO:0000313" key="3">
    <source>
        <dbReference type="Proteomes" id="UP001596266"/>
    </source>
</evidence>
<keyword evidence="1" id="KW-0732">Signal</keyword>
<comment type="caution">
    <text evidence="2">The sequence shown here is derived from an EMBL/GenBank/DDBJ whole genome shotgun (WGS) entry which is preliminary data.</text>
</comment>
<reference evidence="3" key="1">
    <citation type="journal article" date="2019" name="Int. J. Syst. Evol. Microbiol.">
        <title>The Global Catalogue of Microorganisms (GCM) 10K type strain sequencing project: providing services to taxonomists for standard genome sequencing and annotation.</title>
        <authorList>
            <consortium name="The Broad Institute Genomics Platform"/>
            <consortium name="The Broad Institute Genome Sequencing Center for Infectious Disease"/>
            <person name="Wu L."/>
            <person name="Ma J."/>
        </authorList>
    </citation>
    <scope>NUCLEOTIDE SEQUENCE [LARGE SCALE GENOMIC DNA]</scope>
    <source>
        <strain evidence="3">CGMCC 1.15277</strain>
    </source>
</reference>
<sequence>MIVTSRASASRAAAAVLTCALLAVSGCSAAPSSEATSASAVSVRTRPADMRTLAELGLVNGPVNFWLPGDKAIRSRIDQPNVVTLTYSVDNGTALASHLSSQLGAMGWTIDADRNGSLLFHTDGWRGAFTTPTPGEKATVAALTLRKE</sequence>
<evidence type="ECO:0000256" key="1">
    <source>
        <dbReference type="SAM" id="SignalP"/>
    </source>
</evidence>
<dbReference type="RefSeq" id="WP_343885260.1">
    <property type="nucleotide sequence ID" value="NZ_BAAAKI010000004.1"/>
</dbReference>
<accession>A0ABW1WZ86</accession>
<evidence type="ECO:0000313" key="2">
    <source>
        <dbReference type="EMBL" id="MFC6396118.1"/>
    </source>
</evidence>
<proteinExistence type="predicted"/>
<feature type="chain" id="PRO_5045103314" description="Lipoprotein" evidence="1">
    <location>
        <begin position="30"/>
        <end position="148"/>
    </location>
</feature>
<gene>
    <name evidence="2" type="ORF">ACFP57_03825</name>
</gene>
<protein>
    <recommendedName>
        <fullName evidence="4">Lipoprotein</fullName>
    </recommendedName>
</protein>
<name>A0ABW1WZ86_9ACTN</name>
<dbReference type="PROSITE" id="PS51257">
    <property type="entry name" value="PROKAR_LIPOPROTEIN"/>
    <property type="match status" value="1"/>
</dbReference>
<feature type="signal peptide" evidence="1">
    <location>
        <begin position="1"/>
        <end position="29"/>
    </location>
</feature>
<organism evidence="2 3">
    <name type="scientific">Luteococcus sanguinis</name>
    <dbReference type="NCBI Taxonomy" id="174038"/>
    <lineage>
        <taxon>Bacteria</taxon>
        <taxon>Bacillati</taxon>
        <taxon>Actinomycetota</taxon>
        <taxon>Actinomycetes</taxon>
        <taxon>Propionibacteriales</taxon>
        <taxon>Propionibacteriaceae</taxon>
        <taxon>Luteococcus</taxon>
    </lineage>
</organism>